<proteinExistence type="predicted"/>
<dbReference type="EMBL" id="GBRH01269239">
    <property type="protein sequence ID" value="JAD28656.1"/>
    <property type="molecule type" value="Transcribed_RNA"/>
</dbReference>
<sequence length="65" mass="7377">MKVHATNSRSRGDTQEYFDPVSMKGCMYKVSWPAYKVTRTQSGRGSSIYRCELVPKEGVVTVEMI</sequence>
<protein>
    <submittedName>
        <fullName evidence="1">Uncharacterized protein</fullName>
    </submittedName>
</protein>
<accession>A0A0A8YQK9</accession>
<dbReference type="AlphaFoldDB" id="A0A0A8YQK9"/>
<reference evidence="1" key="1">
    <citation type="submission" date="2014-09" db="EMBL/GenBank/DDBJ databases">
        <authorList>
            <person name="Magalhaes I.L.F."/>
            <person name="Oliveira U."/>
            <person name="Santos F.R."/>
            <person name="Vidigal T.H.D.A."/>
            <person name="Brescovit A.D."/>
            <person name="Santos A.J."/>
        </authorList>
    </citation>
    <scope>NUCLEOTIDE SEQUENCE</scope>
    <source>
        <tissue evidence="1">Shoot tissue taken approximately 20 cm above the soil surface</tissue>
    </source>
</reference>
<evidence type="ECO:0000313" key="1">
    <source>
        <dbReference type="EMBL" id="JAD28656.1"/>
    </source>
</evidence>
<name>A0A0A8YQK9_ARUDO</name>
<reference evidence="1" key="2">
    <citation type="journal article" date="2015" name="Data Brief">
        <title>Shoot transcriptome of the giant reed, Arundo donax.</title>
        <authorList>
            <person name="Barrero R.A."/>
            <person name="Guerrero F.D."/>
            <person name="Moolhuijzen P."/>
            <person name="Goolsby J.A."/>
            <person name="Tidwell J."/>
            <person name="Bellgard S.E."/>
            <person name="Bellgard M.I."/>
        </authorList>
    </citation>
    <scope>NUCLEOTIDE SEQUENCE</scope>
    <source>
        <tissue evidence="1">Shoot tissue taken approximately 20 cm above the soil surface</tissue>
    </source>
</reference>
<organism evidence="1">
    <name type="scientific">Arundo donax</name>
    <name type="common">Giant reed</name>
    <name type="synonym">Donax arundinaceus</name>
    <dbReference type="NCBI Taxonomy" id="35708"/>
    <lineage>
        <taxon>Eukaryota</taxon>
        <taxon>Viridiplantae</taxon>
        <taxon>Streptophyta</taxon>
        <taxon>Embryophyta</taxon>
        <taxon>Tracheophyta</taxon>
        <taxon>Spermatophyta</taxon>
        <taxon>Magnoliopsida</taxon>
        <taxon>Liliopsida</taxon>
        <taxon>Poales</taxon>
        <taxon>Poaceae</taxon>
        <taxon>PACMAD clade</taxon>
        <taxon>Arundinoideae</taxon>
        <taxon>Arundineae</taxon>
        <taxon>Arundo</taxon>
    </lineage>
</organism>